<organism evidence="9 10">
    <name type="scientific">Neobacillus pocheonensis</name>
    <dbReference type="NCBI Taxonomy" id="363869"/>
    <lineage>
        <taxon>Bacteria</taxon>
        <taxon>Bacillati</taxon>
        <taxon>Bacillota</taxon>
        <taxon>Bacilli</taxon>
        <taxon>Bacillales</taxon>
        <taxon>Bacillaceae</taxon>
        <taxon>Neobacillus</taxon>
    </lineage>
</organism>
<protein>
    <recommendedName>
        <fullName evidence="4">serine-type D-Ala-D-Ala carboxypeptidase</fullName>
        <ecNumber evidence="4">3.4.16.4</ecNumber>
    </recommendedName>
</protein>
<dbReference type="SUPFAM" id="SSF56519">
    <property type="entry name" value="Penicillin binding protein dimerisation domain"/>
    <property type="match status" value="1"/>
</dbReference>
<proteinExistence type="inferred from homology"/>
<evidence type="ECO:0000256" key="6">
    <source>
        <dbReference type="ARBA" id="ARBA00034000"/>
    </source>
</evidence>
<dbReference type="InterPro" id="IPR012338">
    <property type="entry name" value="Beta-lactam/transpept-like"/>
</dbReference>
<dbReference type="Gene3D" id="3.90.1310.10">
    <property type="entry name" value="Penicillin-binding protein 2a (Domain 2)"/>
    <property type="match status" value="1"/>
</dbReference>
<sequence>MWRRRAKAWLIICITCFILLLVRLMQIQLFETKTFSKHNINLLEESVHQRTQELVIDNGRGNFLDRNGNMLTHKKVPVLVLFPFLKKMDWSINKISTITGIPSDFLKHTVEKAKKPFAYGDPNPIELSSSQMERINALNIPGVFAIEKKYERSTILADQLMGLTGENLQELKKRYPKKELSEQTLIGVSGLEESFDEFLIPDGKSKLVYHVDGDGAPLFGINVRYVDPANPFYPVNVRTTVDKDLQQKAENLVDKYHIRKGGLVLLDLQDNSILVSVSRPAMNKNNPYKDGITNQMVKQQIMGSVFKTVVAAAAIDYKLDSSSRLFDCSKKINGEPEWNYNYGMLNFTNSFARSCNRTFGELANALQKINPHLLEEYAAKLSLTGTVGWQGDVYHTSNFKQLADEDNGRVFLSDEARKDPNYVAMSGIGQHEVRATPLAIANMMATIARGGKKEMVRVASKIEYKNGTTMVNFPEQEIKGNSISPYTAMRLQKLLREVVLNSNGTGKWFQNLPYDVAGKSGTAETGKYENGKQLHNKWFAGYFPYKNPKYALVAVNLDVLDNVGGVNPLFADMVKMLYDSDHEHEKALP</sequence>
<evidence type="ECO:0000256" key="1">
    <source>
        <dbReference type="ARBA" id="ARBA00004370"/>
    </source>
</evidence>
<dbReference type="EC" id="3.4.16.4" evidence="4"/>
<dbReference type="InterPro" id="IPR005311">
    <property type="entry name" value="PBP_dimer"/>
</dbReference>
<evidence type="ECO:0000313" key="9">
    <source>
        <dbReference type="EMBL" id="MCM2531564.1"/>
    </source>
</evidence>
<dbReference type="PANTHER" id="PTHR30627">
    <property type="entry name" value="PEPTIDOGLYCAN D,D-TRANSPEPTIDASE"/>
    <property type="match status" value="1"/>
</dbReference>
<comment type="caution">
    <text evidence="9">The sequence shown here is derived from an EMBL/GenBank/DDBJ whole genome shotgun (WGS) entry which is preliminary data.</text>
</comment>
<evidence type="ECO:0000259" key="7">
    <source>
        <dbReference type="Pfam" id="PF00905"/>
    </source>
</evidence>
<dbReference type="PANTHER" id="PTHR30627:SF24">
    <property type="entry name" value="PENICILLIN-BINDING PROTEIN 4B"/>
    <property type="match status" value="1"/>
</dbReference>
<accession>A0ABT0W7Q2</accession>
<comment type="catalytic activity">
    <reaction evidence="6">
        <text>Preferential cleavage: (Ac)2-L-Lys-D-Ala-|-D-Ala. Also transpeptidation of peptidyl-alanyl moieties that are N-acyl substituents of D-alanine.</text>
        <dbReference type="EC" id="3.4.16.4"/>
    </reaction>
</comment>
<reference evidence="9 10" key="1">
    <citation type="submission" date="2022-06" db="EMBL/GenBank/DDBJ databases">
        <authorList>
            <person name="Jeon C.O."/>
        </authorList>
    </citation>
    <scope>NUCLEOTIDE SEQUENCE [LARGE SCALE GENOMIC DNA]</scope>
    <source>
        <strain evidence="9 10">KCTC 13943</strain>
    </source>
</reference>
<evidence type="ECO:0000256" key="2">
    <source>
        <dbReference type="ARBA" id="ARBA00004752"/>
    </source>
</evidence>
<dbReference type="InterPro" id="IPR036138">
    <property type="entry name" value="PBP_dimer_sf"/>
</dbReference>
<dbReference type="Gene3D" id="3.40.710.10">
    <property type="entry name" value="DD-peptidase/beta-lactamase superfamily"/>
    <property type="match status" value="1"/>
</dbReference>
<dbReference type="EMBL" id="JAMQCR010000001">
    <property type="protein sequence ID" value="MCM2531564.1"/>
    <property type="molecule type" value="Genomic_DNA"/>
</dbReference>
<feature type="domain" description="Penicillin-binding protein dimerisation" evidence="8">
    <location>
        <begin position="59"/>
        <end position="215"/>
    </location>
</feature>
<comment type="subcellular location">
    <subcellularLocation>
        <location evidence="1">Membrane</location>
    </subcellularLocation>
</comment>
<evidence type="ECO:0000259" key="8">
    <source>
        <dbReference type="Pfam" id="PF03717"/>
    </source>
</evidence>
<evidence type="ECO:0000313" key="10">
    <source>
        <dbReference type="Proteomes" id="UP001523262"/>
    </source>
</evidence>
<keyword evidence="5" id="KW-0472">Membrane</keyword>
<evidence type="ECO:0000256" key="3">
    <source>
        <dbReference type="ARBA" id="ARBA00007171"/>
    </source>
</evidence>
<dbReference type="Proteomes" id="UP001523262">
    <property type="component" value="Unassembled WGS sequence"/>
</dbReference>
<dbReference type="InterPro" id="IPR001460">
    <property type="entry name" value="PCN-bd_Tpept"/>
</dbReference>
<comment type="pathway">
    <text evidence="2">Cell wall biogenesis; peptidoglycan biosynthesis.</text>
</comment>
<evidence type="ECO:0000256" key="4">
    <source>
        <dbReference type="ARBA" id="ARBA00012448"/>
    </source>
</evidence>
<comment type="similarity">
    <text evidence="3">Belongs to the transpeptidase family.</text>
</comment>
<dbReference type="SUPFAM" id="SSF56601">
    <property type="entry name" value="beta-lactamase/transpeptidase-like"/>
    <property type="match status" value="1"/>
</dbReference>
<keyword evidence="10" id="KW-1185">Reference proteome</keyword>
<feature type="domain" description="Penicillin-binding protein transpeptidase" evidence="7">
    <location>
        <begin position="261"/>
        <end position="559"/>
    </location>
</feature>
<dbReference type="InterPro" id="IPR050515">
    <property type="entry name" value="Beta-lactam/transpept"/>
</dbReference>
<name>A0ABT0W7Q2_9BACI</name>
<gene>
    <name evidence="9" type="ORF">NDK43_03070</name>
</gene>
<dbReference type="Pfam" id="PF03717">
    <property type="entry name" value="PBP_dimer"/>
    <property type="match status" value="1"/>
</dbReference>
<evidence type="ECO:0000256" key="5">
    <source>
        <dbReference type="ARBA" id="ARBA00023136"/>
    </source>
</evidence>
<dbReference type="Pfam" id="PF00905">
    <property type="entry name" value="Transpeptidase"/>
    <property type="match status" value="1"/>
</dbReference>